<dbReference type="InterPro" id="IPR035897">
    <property type="entry name" value="Toll_tir_struct_dom_sf"/>
</dbReference>
<dbReference type="OrthoDB" id="2160904at2759"/>
<dbReference type="InterPro" id="IPR002110">
    <property type="entry name" value="Ankyrin_rpt"/>
</dbReference>
<feature type="region of interest" description="Disordered" evidence="4">
    <location>
        <begin position="350"/>
        <end position="386"/>
    </location>
</feature>
<gene>
    <name evidence="6" type="ORF">CcCBS67573_g04360</name>
</gene>
<dbReference type="Gene3D" id="3.40.50.10140">
    <property type="entry name" value="Toll/interleukin-1 receptor homology (TIR) domain"/>
    <property type="match status" value="1"/>
</dbReference>
<dbReference type="Proteomes" id="UP000320333">
    <property type="component" value="Unassembled WGS sequence"/>
</dbReference>
<evidence type="ECO:0000256" key="1">
    <source>
        <dbReference type="ARBA" id="ARBA00022737"/>
    </source>
</evidence>
<evidence type="ECO:0000256" key="2">
    <source>
        <dbReference type="ARBA" id="ARBA00023043"/>
    </source>
</evidence>
<dbReference type="InterPro" id="IPR000157">
    <property type="entry name" value="TIR_dom"/>
</dbReference>
<evidence type="ECO:0000256" key="4">
    <source>
        <dbReference type="SAM" id="MobiDB-lite"/>
    </source>
</evidence>
<feature type="compositionally biased region" description="Acidic residues" evidence="4">
    <location>
        <begin position="2471"/>
        <end position="2531"/>
    </location>
</feature>
<dbReference type="GO" id="GO:0007165">
    <property type="term" value="P:signal transduction"/>
    <property type="evidence" value="ECO:0007669"/>
    <property type="project" value="InterPro"/>
</dbReference>
<feature type="domain" description="TIR" evidence="5">
    <location>
        <begin position="247"/>
        <end position="322"/>
    </location>
</feature>
<dbReference type="Pfam" id="PF12796">
    <property type="entry name" value="Ank_2"/>
    <property type="match status" value="6"/>
</dbReference>
<feature type="repeat" description="ANK" evidence="3">
    <location>
        <begin position="1150"/>
        <end position="1182"/>
    </location>
</feature>
<keyword evidence="2 3" id="KW-0040">ANK repeat</keyword>
<feature type="repeat" description="ANK" evidence="3">
    <location>
        <begin position="483"/>
        <end position="510"/>
    </location>
</feature>
<dbReference type="Pfam" id="PF13676">
    <property type="entry name" value="TIR_2"/>
    <property type="match status" value="1"/>
</dbReference>
<feature type="repeat" description="ANK" evidence="3">
    <location>
        <begin position="2037"/>
        <end position="2069"/>
    </location>
</feature>
<feature type="compositionally biased region" description="Basic and acidic residues" evidence="4">
    <location>
        <begin position="358"/>
        <end position="385"/>
    </location>
</feature>
<dbReference type="EMBL" id="QEAP01000129">
    <property type="protein sequence ID" value="TPX74379.1"/>
    <property type="molecule type" value="Genomic_DNA"/>
</dbReference>
<dbReference type="PROSITE" id="PS50297">
    <property type="entry name" value="ANK_REP_REGION"/>
    <property type="match status" value="3"/>
</dbReference>
<dbReference type="InterPro" id="IPR036770">
    <property type="entry name" value="Ankyrin_rpt-contain_sf"/>
</dbReference>
<dbReference type="SUPFAM" id="SSF48403">
    <property type="entry name" value="Ankyrin repeat"/>
    <property type="match status" value="6"/>
</dbReference>
<dbReference type="PANTHER" id="PTHR24198">
    <property type="entry name" value="ANKYRIN REPEAT AND PROTEIN KINASE DOMAIN-CONTAINING PROTEIN"/>
    <property type="match status" value="1"/>
</dbReference>
<feature type="region of interest" description="Disordered" evidence="4">
    <location>
        <begin position="167"/>
        <end position="189"/>
    </location>
</feature>
<dbReference type="PRINTS" id="PR01415">
    <property type="entry name" value="ANKYRIN"/>
</dbReference>
<dbReference type="PANTHER" id="PTHR24198:SF165">
    <property type="entry name" value="ANKYRIN REPEAT-CONTAINING PROTEIN-RELATED"/>
    <property type="match status" value="1"/>
</dbReference>
<dbReference type="SUPFAM" id="SSF57850">
    <property type="entry name" value="RING/U-box"/>
    <property type="match status" value="1"/>
</dbReference>
<feature type="repeat" description="ANK" evidence="3">
    <location>
        <begin position="544"/>
        <end position="576"/>
    </location>
</feature>
<accession>A0A507FDF3</accession>
<dbReference type="Gene3D" id="1.25.40.20">
    <property type="entry name" value="Ankyrin repeat-containing domain"/>
    <property type="match status" value="8"/>
</dbReference>
<evidence type="ECO:0000256" key="3">
    <source>
        <dbReference type="PROSITE-ProRule" id="PRU00023"/>
    </source>
</evidence>
<feature type="repeat" description="ANK" evidence="3">
    <location>
        <begin position="511"/>
        <end position="543"/>
    </location>
</feature>
<comment type="caution">
    <text evidence="6">The sequence shown here is derived from an EMBL/GenBank/DDBJ whole genome shotgun (WGS) entry which is preliminary data.</text>
</comment>
<evidence type="ECO:0000259" key="5">
    <source>
        <dbReference type="Pfam" id="PF13676"/>
    </source>
</evidence>
<keyword evidence="7" id="KW-1185">Reference proteome</keyword>
<organism evidence="6 7">
    <name type="scientific">Chytriomyces confervae</name>
    <dbReference type="NCBI Taxonomy" id="246404"/>
    <lineage>
        <taxon>Eukaryota</taxon>
        <taxon>Fungi</taxon>
        <taxon>Fungi incertae sedis</taxon>
        <taxon>Chytridiomycota</taxon>
        <taxon>Chytridiomycota incertae sedis</taxon>
        <taxon>Chytridiomycetes</taxon>
        <taxon>Chytridiales</taxon>
        <taxon>Chytriomycetaceae</taxon>
        <taxon>Chytriomyces</taxon>
    </lineage>
</organism>
<dbReference type="SMART" id="SM00248">
    <property type="entry name" value="ANK"/>
    <property type="match status" value="37"/>
</dbReference>
<dbReference type="STRING" id="246404.A0A507FDF3"/>
<feature type="repeat" description="ANK" evidence="3">
    <location>
        <begin position="648"/>
        <end position="675"/>
    </location>
</feature>
<feature type="compositionally biased region" description="Basic and acidic residues" evidence="4">
    <location>
        <begin position="2532"/>
        <end position="2545"/>
    </location>
</feature>
<sequence length="2579" mass="284964">MDFVRRRISAAMINVTGPGGSFSSSDDTESAAQVQFPQRGTSLEVEYSSPGQSHLTVADGPPPVSVTQRLSLTRTVEMIAAADSQKSEMVNQLLVLQQNALRIEEMRLESEERRERLRLEMQERQFAREMDLAERRFAFEQKKWAEEFELSKQRVLPQLSDAYASGTGFGRKEIAPPPPNSGTREVNAAESSGSYVAPAKKKKTPVKKTVFISYSWLNSRRQMELDVHAGKKPVNAIEEAGAIDPREIYEVLQERGIDVWLDVVKLGPGQPLIDQLAQALRTEAGLVIVHASDAYADSVNCKKEYFFAQKMKLPMIPLIVGKFPSPEEPVFVEELEAPPPPVLHKEVKKALPTQEEPAADKKKVVSGPEKKAPDARRKPIADRTANKPKLPPWDFTWLGMDISPQLYIDARNPNDKEGALRQLIDAIQDKLKDDEEVDDAAATNLKTLREAVTIGTPESVQKFIELGEDVNAFNLDKKEPPLVHVAVWREDAAILKLLLDAGANVDAKGEFGRTPLLAAAAQRGVGIVSLLLDYNADIKAVDANKSTALDLAAGSNTGEVCELLIKRGAPMETKNKIGYTPLFTAVSLLNMETTKVLVEHNADCTVIEPLKMQSIMHVAAGSEPTGDGIHVVKYLVEAGCDTGLKDIHGFTPIIWAIHEGHTEIAEYLVNLGVDLVEEMDNDTDANMENENSIIQLCCHYGYLDLLKAIIPKVPMDVVKRKTEDKQWTPMTFSIARGHVEISIYLHSIAPELVNEKTSDQLNLLSIAASHGQLKSLEWLLGASGIKFDLEDHDVNLMTPLLHSVSGKKMEVFEYLLKHGAKMDARMPNEQNEINIAHVCCTEGNVEFLKRILEIDPAAKSMLEERSPGSGYTGLNHAVYESRVLMIEYLHSIGVDFNTRTYYGDHIVGFSLHNSDVETLRCLLKLTANTGLIDSPDYEGRPPLRDAMDNNDSESVEELLKHKASTTVNGYNSLTLLEDYIGGNTDIYSDILEYMVAAIPVGTSLEQLDVKVHGNLTLEMISSGKLENFKMLLDRGITLAARKPEYNCKLLCAAAEAGDVDLFKAVKEQIQNASVDDADSSSLRPVDHAATSASTDIIKYLFEIGANFDTFGDNKETLLCKATESEDLDCLKEVKKAVPKHVSWDAPRKADGFTPLYIAVGVSNLELVQYLVQEGASLEIRLENGRSILHHAVQAEGTQHMEVLQFLVEKAPKSLSLNDEEDTDARHSPLSLALQKSSPSMIEYLINQTAMPWSVAPKGKRNLLKQWIDSYWSSSHDTLLAFLNGITTPLPETFDFQPLANAIFYSQSNSTVPLLKKLASIGMPLDTNDFQLELLRTSKGDLKIFKFLESHWSPEVLSEYLSLMDDSGWNALCFAVSVGSLESVSYFHTLMPSSVTMKTKSGQNLLHIAASRSDSDPAIMKYLLDVVPSEFVNGRDNEGKTPLICGADAAAPEAVKLLLSKNADPSLEMYDGTTLFKAWMSVADSYFTLDIFKACVAVDPSLSVHINSEDYYKDTPLKIFARKNAVEDLKECIKYGASISHENNEQKNALLVAASNESFDALKYLLSVAPPGTAIEMEDGTCIMSLALEKLDVFYYLLDLKLPMSTVAKHRTLVEAISKGLIDVVMSMMKEMNISAIEESLVCSSTRSCDNCSKDYGDIYCCKMCTTQYDLCAQCIPKAKEIHNDTHEFYLAFDTAALAAITSERVHILKEVLERYGKPLSDEIAQPLLSNAVKSGLLEAVQLVLKHAASPASELFQKVDERGWTPVHYVAEVGRVQVLRWIQSQGIPMHKTSTDRSVLSISAEMITEERAFVPMLLACLDELEVPDSKGWTPLCYALQKGNGVAVEALIKSGAFADITLSDERLTSLYDIASAASEVDLYFRLVFPAASEEPSDGSFMDRLIYSDYMDSLTHLAKVSPEALSAEDLMGWTPLAYALRFESLTSFEFLIKAGVPLDQEMSGECKSLTAIADTYSSWQTYFLCVFPKLSAESVTKLMKSSGIEDTSFISLIVKHGNLATLRYLVDLLKSDSILTDADEKGWTLLCYAFENGKDRVVDYLLDHGATLEVELKGEEKSVLDICVSNDTIYGLYTILDRIPLALMKTWAEAPLLNDDEETLLIRAIRQNDLVFVKYLKRIGVAFGSDLIKHAGTVDMLKYLLVNASLDPSAPSPLATAMTESATNLVQYLLSKKVPTDGLVEAMQTVITQSHSSINLDILKMGLSAMAREDISQFDMEVMQRLYLCAAYNADYELAATLDSLGVPVSTTVHDDDSDEYNVWGIFLDPSTRTTNVNFALLDFFLKRCDSAIAKLSSSFTALHAAVSRGDLKVAKRIVAKYGSSLDVFAPYVEGDRTNLNYIAGYNAVHMAAYRGYVEILEWLKTQAGADFNAVSSEKKFTALHIAILDADFQEMWDDEAVEVLREKVVKTLIELGADVNLADAEGHTPLDFAEHKKREPIMKMLKEAGATNGVSLPEDYDFSNEYEDTEDEEDGEDEEDEEDGEDEDDEDDEDEEDDDNEEGGDDDNDDKEAEEQDNEGEKEVEAVSKDEAVEGDAAADGNARLEPVEGQDAGQSSALEDAEKSE</sequence>
<dbReference type="PROSITE" id="PS50088">
    <property type="entry name" value="ANK_REPEAT"/>
    <property type="match status" value="7"/>
</dbReference>
<dbReference type="SUPFAM" id="SSF52200">
    <property type="entry name" value="Toll/Interleukin receptor TIR domain"/>
    <property type="match status" value="1"/>
</dbReference>
<evidence type="ECO:0000313" key="6">
    <source>
        <dbReference type="EMBL" id="TPX74379.1"/>
    </source>
</evidence>
<feature type="region of interest" description="Disordered" evidence="4">
    <location>
        <begin position="2461"/>
        <end position="2579"/>
    </location>
</feature>
<reference evidence="6 7" key="1">
    <citation type="journal article" date="2019" name="Sci. Rep.">
        <title>Comparative genomics of chytrid fungi reveal insights into the obligate biotrophic and pathogenic lifestyle of Synchytrium endobioticum.</title>
        <authorList>
            <person name="van de Vossenberg B.T.L.H."/>
            <person name="Warris S."/>
            <person name="Nguyen H.D.T."/>
            <person name="van Gent-Pelzer M.P.E."/>
            <person name="Joly D.L."/>
            <person name="van de Geest H.C."/>
            <person name="Bonants P.J.M."/>
            <person name="Smith D.S."/>
            <person name="Levesque C.A."/>
            <person name="van der Lee T.A.J."/>
        </authorList>
    </citation>
    <scope>NUCLEOTIDE SEQUENCE [LARGE SCALE GENOMIC DNA]</scope>
    <source>
        <strain evidence="6 7">CBS 675.73</strain>
    </source>
</reference>
<keyword evidence="1" id="KW-0677">Repeat</keyword>
<proteinExistence type="predicted"/>
<protein>
    <recommendedName>
        <fullName evidence="5">TIR domain-containing protein</fullName>
    </recommendedName>
</protein>
<name>A0A507FDF3_9FUNG</name>
<feature type="repeat" description="ANK" evidence="3">
    <location>
        <begin position="2391"/>
        <end position="2437"/>
    </location>
</feature>
<evidence type="ECO:0000313" key="7">
    <source>
        <dbReference type="Proteomes" id="UP000320333"/>
    </source>
</evidence>